<dbReference type="EMBL" id="PJEO01000054">
    <property type="protein sequence ID" value="PKQ43976.1"/>
    <property type="molecule type" value="Genomic_DNA"/>
</dbReference>
<evidence type="ECO:0000313" key="2">
    <source>
        <dbReference type="Proteomes" id="UP000233435"/>
    </source>
</evidence>
<evidence type="ECO:0008006" key="3">
    <source>
        <dbReference type="Google" id="ProtNLM"/>
    </source>
</evidence>
<evidence type="ECO:0000313" key="1">
    <source>
        <dbReference type="EMBL" id="PKQ43976.1"/>
    </source>
</evidence>
<dbReference type="Proteomes" id="UP000233435">
    <property type="component" value="Unassembled WGS sequence"/>
</dbReference>
<keyword evidence="2" id="KW-1185">Reference proteome</keyword>
<organism evidence="1 2">
    <name type="scientific">Confluentibacter flavum</name>
    <dbReference type="NCBI Taxonomy" id="1909700"/>
    <lineage>
        <taxon>Bacteria</taxon>
        <taxon>Pseudomonadati</taxon>
        <taxon>Bacteroidota</taxon>
        <taxon>Flavobacteriia</taxon>
        <taxon>Flavobacteriales</taxon>
        <taxon>Flavobacteriaceae</taxon>
        <taxon>Confluentibacter</taxon>
    </lineage>
</organism>
<comment type="caution">
    <text evidence="1">The sequence shown here is derived from an EMBL/GenBank/DDBJ whole genome shotgun (WGS) entry which is preliminary data.</text>
</comment>
<dbReference type="AlphaFoldDB" id="A0A2N3HG68"/>
<protein>
    <recommendedName>
        <fullName evidence="3">Peptidase M48 domain-containing protein</fullName>
    </recommendedName>
</protein>
<accession>A0A2N3HG68</accession>
<proteinExistence type="predicted"/>
<name>A0A2N3HG68_9FLAO</name>
<dbReference type="OrthoDB" id="1098088at2"/>
<gene>
    <name evidence="1" type="ORF">CSW08_15525</name>
</gene>
<reference evidence="1 2" key="1">
    <citation type="submission" date="2017-12" db="EMBL/GenBank/DDBJ databases">
        <title>Confluentibacter flavum sp. nov., isolated from the saline lake.</title>
        <authorList>
            <person name="Yu L."/>
        </authorList>
    </citation>
    <scope>NUCLEOTIDE SEQUENCE [LARGE SCALE GENOMIC DNA]</scope>
    <source>
        <strain evidence="1 2">3B</strain>
    </source>
</reference>
<sequence length="191" mass="22373">MPIKHTYPESVANEVKTALSHFPELAEVSIEFKFKNKIRKSTMQAQPEFWRFFRKKSKRKYKILISESFRIGDSIYFTKNIPSNVLIGWFGHELGHIRDYQGRSGINLIGFGLGYLFSEKAMKRAERTADSFAIAHGMETYILATKNFILNEANFSERYKGRIKRFYLSPEEIMILVKEREEQAEQSRQEG</sequence>